<feature type="region of interest" description="Disordered" evidence="7">
    <location>
        <begin position="349"/>
        <end position="374"/>
    </location>
</feature>
<dbReference type="PANTHER" id="PTHR10972:SF96">
    <property type="entry name" value="OXYSTEROL-BINDING PROTEIN-RELATED PROTEIN 1A-RELATED"/>
    <property type="match status" value="1"/>
</dbReference>
<feature type="region of interest" description="Disordered" evidence="7">
    <location>
        <begin position="293"/>
        <end position="313"/>
    </location>
</feature>
<reference evidence="9 10" key="1">
    <citation type="submission" date="2024-01" db="EMBL/GenBank/DDBJ databases">
        <title>The complete chloroplast genome sequence of Lithospermum erythrorhizon: insights into the phylogenetic relationship among Boraginaceae species and the maternal lineages of purple gromwells.</title>
        <authorList>
            <person name="Okada T."/>
            <person name="Watanabe K."/>
        </authorList>
    </citation>
    <scope>NUCLEOTIDE SEQUENCE [LARGE SCALE GENOMIC DNA]</scope>
</reference>
<keyword evidence="4" id="KW-0175">Coiled coil</keyword>
<dbReference type="Pfam" id="PF01237">
    <property type="entry name" value="Oxysterol_BP"/>
    <property type="match status" value="1"/>
</dbReference>
<evidence type="ECO:0000256" key="7">
    <source>
        <dbReference type="SAM" id="MobiDB-lite"/>
    </source>
</evidence>
<dbReference type="SUPFAM" id="SSF50729">
    <property type="entry name" value="PH domain-like"/>
    <property type="match status" value="1"/>
</dbReference>
<dbReference type="InterPro" id="IPR001849">
    <property type="entry name" value="PH_domain"/>
</dbReference>
<evidence type="ECO:0000256" key="6">
    <source>
        <dbReference type="ARBA" id="ARBA00023121"/>
    </source>
</evidence>
<evidence type="ECO:0000256" key="3">
    <source>
        <dbReference type="ARBA" id="ARBA00022448"/>
    </source>
</evidence>
<evidence type="ECO:0000256" key="1">
    <source>
        <dbReference type="ARBA" id="ARBA00003361"/>
    </source>
</evidence>
<feature type="compositionally biased region" description="Polar residues" evidence="7">
    <location>
        <begin position="355"/>
        <end position="374"/>
    </location>
</feature>
<keyword evidence="10" id="KW-1185">Reference proteome</keyword>
<dbReference type="GO" id="GO:0016020">
    <property type="term" value="C:membrane"/>
    <property type="evidence" value="ECO:0007669"/>
    <property type="project" value="TreeGrafter"/>
</dbReference>
<dbReference type="SMART" id="SM00233">
    <property type="entry name" value="PH"/>
    <property type="match status" value="1"/>
</dbReference>
<dbReference type="Pfam" id="PF00169">
    <property type="entry name" value="PH"/>
    <property type="match status" value="1"/>
</dbReference>
<dbReference type="FunFam" id="2.40.160.120:FF:000006">
    <property type="entry name" value="oxysterol-binding protein-related protein 1D isoform X1"/>
    <property type="match status" value="1"/>
</dbReference>
<evidence type="ECO:0000313" key="10">
    <source>
        <dbReference type="Proteomes" id="UP001454036"/>
    </source>
</evidence>
<dbReference type="Proteomes" id="UP001454036">
    <property type="component" value="Unassembled WGS sequence"/>
</dbReference>
<proteinExistence type="inferred from homology"/>
<dbReference type="EMBL" id="BAABME010001341">
    <property type="protein sequence ID" value="GAA0149054.1"/>
    <property type="molecule type" value="Genomic_DNA"/>
</dbReference>
<dbReference type="GO" id="GO:0032934">
    <property type="term" value="F:sterol binding"/>
    <property type="evidence" value="ECO:0007669"/>
    <property type="project" value="TreeGrafter"/>
</dbReference>
<evidence type="ECO:0000256" key="4">
    <source>
        <dbReference type="ARBA" id="ARBA00023054"/>
    </source>
</evidence>
<dbReference type="GO" id="GO:0005829">
    <property type="term" value="C:cytosol"/>
    <property type="evidence" value="ECO:0007669"/>
    <property type="project" value="TreeGrafter"/>
</dbReference>
<name>A0AAV3PBM8_LITER</name>
<dbReference type="InterPro" id="IPR000648">
    <property type="entry name" value="Oxysterol-bd"/>
</dbReference>
<protein>
    <submittedName>
        <fullName evidence="9">Transfer/carrier protein</fullName>
    </submittedName>
</protein>
<dbReference type="InterPro" id="IPR037239">
    <property type="entry name" value="OSBP_sf"/>
</dbReference>
<keyword evidence="5" id="KW-0445">Lipid transport</keyword>
<dbReference type="PROSITE" id="PS50003">
    <property type="entry name" value="PH_DOMAIN"/>
    <property type="match status" value="1"/>
</dbReference>
<comment type="function">
    <text evidence="1">May be involved in the transport of sterols.</text>
</comment>
<feature type="domain" description="PH" evidence="8">
    <location>
        <begin position="67"/>
        <end position="195"/>
    </location>
</feature>
<evidence type="ECO:0000256" key="2">
    <source>
        <dbReference type="ARBA" id="ARBA00008842"/>
    </source>
</evidence>
<evidence type="ECO:0000256" key="5">
    <source>
        <dbReference type="ARBA" id="ARBA00023055"/>
    </source>
</evidence>
<dbReference type="PANTHER" id="PTHR10972">
    <property type="entry name" value="OXYSTEROL-BINDING PROTEIN-RELATED"/>
    <property type="match status" value="1"/>
</dbReference>
<comment type="similarity">
    <text evidence="2">Belongs to the OSBP family.</text>
</comment>
<dbReference type="AlphaFoldDB" id="A0AAV3PBM8"/>
<evidence type="ECO:0000259" key="8">
    <source>
        <dbReference type="PROSITE" id="PS50003"/>
    </source>
</evidence>
<gene>
    <name evidence="9" type="ORF">LIER_08324</name>
</gene>
<keyword evidence="6" id="KW-0446">Lipid-binding</keyword>
<dbReference type="InterPro" id="IPR011993">
    <property type="entry name" value="PH-like_dom_sf"/>
</dbReference>
<dbReference type="Gene3D" id="2.40.160.120">
    <property type="match status" value="1"/>
</dbReference>
<evidence type="ECO:0000313" key="9">
    <source>
        <dbReference type="EMBL" id="GAA0149054.1"/>
    </source>
</evidence>
<dbReference type="Gene3D" id="3.30.70.3490">
    <property type="match status" value="1"/>
</dbReference>
<keyword evidence="3" id="KW-0813">Transport</keyword>
<dbReference type="SUPFAM" id="SSF144000">
    <property type="entry name" value="Oxysterol-binding protein-like"/>
    <property type="match status" value="1"/>
</dbReference>
<dbReference type="GO" id="GO:0006869">
    <property type="term" value="P:lipid transport"/>
    <property type="evidence" value="ECO:0007669"/>
    <property type="project" value="UniProtKB-KW"/>
</dbReference>
<dbReference type="FunFam" id="3.30.70.3490:FF:000013">
    <property type="entry name" value="Oxysterol-binding protein-related protein 2A"/>
    <property type="match status" value="1"/>
</dbReference>
<comment type="caution">
    <text evidence="9">The sequence shown here is derived from an EMBL/GenBank/DDBJ whole genome shotgun (WGS) entry which is preliminary data.</text>
</comment>
<organism evidence="9 10">
    <name type="scientific">Lithospermum erythrorhizon</name>
    <name type="common">Purple gromwell</name>
    <name type="synonym">Lithospermum officinale var. erythrorhizon</name>
    <dbReference type="NCBI Taxonomy" id="34254"/>
    <lineage>
        <taxon>Eukaryota</taxon>
        <taxon>Viridiplantae</taxon>
        <taxon>Streptophyta</taxon>
        <taxon>Embryophyta</taxon>
        <taxon>Tracheophyta</taxon>
        <taxon>Spermatophyta</taxon>
        <taxon>Magnoliopsida</taxon>
        <taxon>eudicotyledons</taxon>
        <taxon>Gunneridae</taxon>
        <taxon>Pentapetalae</taxon>
        <taxon>asterids</taxon>
        <taxon>lamiids</taxon>
        <taxon>Boraginales</taxon>
        <taxon>Boraginaceae</taxon>
        <taxon>Boraginoideae</taxon>
        <taxon>Lithospermeae</taxon>
        <taxon>Lithospermum</taxon>
    </lineage>
</organism>
<dbReference type="CDD" id="cd13294">
    <property type="entry name" value="PH_ORP_plant"/>
    <property type="match status" value="1"/>
</dbReference>
<accession>A0AAV3PBM8</accession>
<dbReference type="Gene3D" id="2.30.29.30">
    <property type="entry name" value="Pleckstrin-homology domain (PH domain)/Phosphotyrosine-binding domain (PTB)"/>
    <property type="match status" value="1"/>
</dbReference>
<sequence length="779" mass="89672">MHPFCCISSINNEQKKHHHHQEVSTVPASPPGPVLAKFLDMPEPGPPSTAKVSNDQAALIKINELIGNEISGILYKWVNYGKGWRPRWFVLQDGVLSYYKIHGMHRIVVNQETEKGGAVIGERSFRRISRSDRFEARSLHWRPFGEVHLKVSSMRESQSDDRRFSIYTGTKTLHVRAETREDRMAWIEALEVARDIFPQLSNSDHLMNELTDVVMSTEKLRQRLLDEGVSDNAVDDCEKIMKSEFFVWRNRLLLLKQQQLLLVDTLRHLVSEKVDLEYTVVGESNRQANAREVSTLLGHDKSRDGSMSELDDENDWHDAAEEDMDDDDDHSFLDSQDFLSSSSIRSIESDAQSSLSNSDNEVHHTSNGANIGGSKSFNLKYPHVRRRKKLPDPVEKEKGISLWSMIKDNIGKDLTKVCLPVYFNEPLSTLQKCYEDFEYSYLLDQAYEWGKKGNHLMRILNVAAFAVSGYASSDGRICKPFNPLLGETYEADFPDKGIHFISEKVSHHPMIIACHCEGCGWKLWGDSNLKSKFWGRSIQLDPTGTITLEFEDGEVFQWSKVTTSIYNLILGKLYCDHYGTMRIQGNRDYSCKLKFKEQSIIDRNPHQVQGFVQDKAGKVAATLFGKWDESMFYMDGEASRKMKDSADLEPEAHLLWRRSKPARFPTRYNLTRFAITLNEMTPGLKDELPPTDSRLRPDQRFLENGEFEMANSEKLRLEQRQRQAGKMQEMGWKPRWFAKERGSDTFKYTGGYWEAREKRTWESCPDIFGHAPKDHTLPL</sequence>